<dbReference type="PANTHER" id="PTHR11085">
    <property type="entry name" value="NAD-DEPENDENT PROTEIN DEACYLASE SIRTUIN-5, MITOCHONDRIAL-RELATED"/>
    <property type="match status" value="1"/>
</dbReference>
<dbReference type="OrthoDB" id="9800582at2"/>
<dbReference type="Gene3D" id="3.40.50.1220">
    <property type="entry name" value="TPP-binding domain"/>
    <property type="match status" value="1"/>
</dbReference>
<organism evidence="6 7">
    <name type="scientific">Plasticicumulans acidivorans</name>
    <dbReference type="NCBI Taxonomy" id="886464"/>
    <lineage>
        <taxon>Bacteria</taxon>
        <taxon>Pseudomonadati</taxon>
        <taxon>Pseudomonadota</taxon>
        <taxon>Gammaproteobacteria</taxon>
        <taxon>Candidatus Competibacteraceae</taxon>
        <taxon>Plasticicumulans</taxon>
    </lineage>
</organism>
<proteinExistence type="inferred from homology"/>
<keyword evidence="2 3" id="KW-0520">NAD</keyword>
<dbReference type="PROSITE" id="PS50305">
    <property type="entry name" value="SIRTUIN"/>
    <property type="match status" value="1"/>
</dbReference>
<evidence type="ECO:0000256" key="4">
    <source>
        <dbReference type="PROSITE-ProRule" id="PRU00236"/>
    </source>
</evidence>
<name>A0A317MWH4_9GAMM</name>
<feature type="active site" description="Proton acceptor" evidence="3">
    <location>
        <position position="122"/>
    </location>
</feature>
<feature type="binding site" evidence="3">
    <location>
        <position position="70"/>
    </location>
    <ligand>
        <name>substrate</name>
    </ligand>
</feature>
<evidence type="ECO:0000313" key="6">
    <source>
        <dbReference type="EMBL" id="PWV62433.1"/>
    </source>
</evidence>
<feature type="binding site" evidence="3">
    <location>
        <position position="73"/>
    </location>
    <ligand>
        <name>substrate</name>
    </ligand>
</feature>
<keyword evidence="3" id="KW-0963">Cytoplasm</keyword>
<comment type="caution">
    <text evidence="3 4">Lacks conserved residue(s) required for the propagation of feature annotation.</text>
</comment>
<dbReference type="InterPro" id="IPR027546">
    <property type="entry name" value="Sirtuin_class_III"/>
</dbReference>
<dbReference type="GO" id="GO:0005737">
    <property type="term" value="C:cytoplasm"/>
    <property type="evidence" value="ECO:0007669"/>
    <property type="project" value="UniProtKB-SubCell"/>
</dbReference>
<feature type="domain" description="Deacetylase sirtuin-type" evidence="5">
    <location>
        <begin position="1"/>
        <end position="252"/>
    </location>
</feature>
<accession>A0A317MWH4</accession>
<comment type="caution">
    <text evidence="6">The sequence shown here is derived from an EMBL/GenBank/DDBJ whole genome shotgun (WGS) entry which is preliminary data.</text>
</comment>
<keyword evidence="1" id="KW-0808">Transferase</keyword>
<comment type="subcellular location">
    <subcellularLocation>
        <location evidence="3">Cytoplasm</location>
    </subcellularLocation>
</comment>
<dbReference type="InterPro" id="IPR050134">
    <property type="entry name" value="NAD-dep_sirtuin_deacylases"/>
</dbReference>
<feature type="binding site" evidence="3">
    <location>
        <position position="130"/>
    </location>
    <ligand>
        <name>Zn(2+)</name>
        <dbReference type="ChEBI" id="CHEBI:29105"/>
    </ligand>
</feature>
<sequence>MTTVAFPAALLERLRRARRVAALTGAGVSAESGVPTFRDVHSGLWARYRPEDLASPEAFARDPALVWNWYAWRRQNVAAAAPNPAHFALAALATLIPEFTLITQNVDGLHRRAGSQALIELHGSIQRTVCSGRQRHEVEQWTEDGSEPPRCPVCSALLRPDVVWFGESLPHDTIDAAFRAAEECEVFLCIGTSTLVYPAAELPFFAHRHGACVVEVNPHNTPLSSVADFRLSGPAGEVLPTLQRSLEAGVPC</sequence>
<dbReference type="InterPro" id="IPR003000">
    <property type="entry name" value="Sirtuin"/>
</dbReference>
<reference evidence="6 7" key="1">
    <citation type="submission" date="2018-05" db="EMBL/GenBank/DDBJ databases">
        <title>Genomic Encyclopedia of Type Strains, Phase IV (KMG-IV): sequencing the most valuable type-strain genomes for metagenomic binning, comparative biology and taxonomic classification.</title>
        <authorList>
            <person name="Goeker M."/>
        </authorList>
    </citation>
    <scope>NUCLEOTIDE SEQUENCE [LARGE SCALE GENOMIC DNA]</scope>
    <source>
        <strain evidence="6 7">DSM 23606</strain>
    </source>
</reference>
<dbReference type="RefSeq" id="WP_110018362.1">
    <property type="nucleotide sequence ID" value="NZ_QGTJ01000004.1"/>
</dbReference>
<dbReference type="PANTHER" id="PTHR11085:SF10">
    <property type="entry name" value="NAD-DEPENDENT PROTEIN DEACYLASE SIRTUIN-5, MITOCHONDRIAL-RELATED"/>
    <property type="match status" value="1"/>
</dbReference>
<dbReference type="Proteomes" id="UP000246569">
    <property type="component" value="Unassembled WGS sequence"/>
</dbReference>
<dbReference type="GO" id="GO:0070403">
    <property type="term" value="F:NAD+ binding"/>
    <property type="evidence" value="ECO:0007669"/>
    <property type="project" value="UniProtKB-UniRule"/>
</dbReference>
<dbReference type="Pfam" id="PF02146">
    <property type="entry name" value="SIR2"/>
    <property type="match status" value="1"/>
</dbReference>
<comment type="catalytic activity">
    <reaction evidence="3">
        <text>N(6)-acetyl-L-lysyl-[protein] + NAD(+) + H2O = 2''-O-acetyl-ADP-D-ribose + nicotinamide + L-lysyl-[protein]</text>
        <dbReference type="Rhea" id="RHEA:43636"/>
        <dbReference type="Rhea" id="RHEA-COMP:9752"/>
        <dbReference type="Rhea" id="RHEA-COMP:10731"/>
        <dbReference type="ChEBI" id="CHEBI:15377"/>
        <dbReference type="ChEBI" id="CHEBI:17154"/>
        <dbReference type="ChEBI" id="CHEBI:29969"/>
        <dbReference type="ChEBI" id="CHEBI:57540"/>
        <dbReference type="ChEBI" id="CHEBI:61930"/>
        <dbReference type="ChEBI" id="CHEBI:83767"/>
        <dbReference type="EC" id="2.3.1.286"/>
    </reaction>
</comment>
<dbReference type="HAMAP" id="MF_01121">
    <property type="entry name" value="Sirtuin_ClassIII"/>
    <property type="match status" value="1"/>
</dbReference>
<dbReference type="GO" id="GO:0008270">
    <property type="term" value="F:zinc ion binding"/>
    <property type="evidence" value="ECO:0007669"/>
    <property type="project" value="UniProtKB-UniRule"/>
</dbReference>
<dbReference type="InterPro" id="IPR026591">
    <property type="entry name" value="Sirtuin_cat_small_dom_sf"/>
</dbReference>
<feature type="binding site" evidence="3">
    <location>
        <begin position="191"/>
        <end position="193"/>
    </location>
    <ligand>
        <name>NAD(+)</name>
        <dbReference type="ChEBI" id="CHEBI:57540"/>
    </ligand>
</feature>
<feature type="binding site" evidence="3">
    <location>
        <begin position="104"/>
        <end position="107"/>
    </location>
    <ligand>
        <name>NAD(+)</name>
        <dbReference type="ChEBI" id="CHEBI:57540"/>
    </ligand>
</feature>
<feature type="binding site" evidence="3">
    <location>
        <position position="151"/>
    </location>
    <ligand>
        <name>Zn(2+)</name>
        <dbReference type="ChEBI" id="CHEBI:29105"/>
    </ligand>
</feature>
<dbReference type="AlphaFoldDB" id="A0A317MWH4"/>
<evidence type="ECO:0000256" key="2">
    <source>
        <dbReference type="ARBA" id="ARBA00023027"/>
    </source>
</evidence>
<keyword evidence="7" id="KW-1185">Reference proteome</keyword>
<dbReference type="InterPro" id="IPR029035">
    <property type="entry name" value="DHS-like_NAD/FAD-binding_dom"/>
</dbReference>
<keyword evidence="3" id="KW-0862">Zinc</keyword>
<dbReference type="EMBL" id="QGTJ01000004">
    <property type="protein sequence ID" value="PWV62433.1"/>
    <property type="molecule type" value="Genomic_DNA"/>
</dbReference>
<dbReference type="CDD" id="cd01412">
    <property type="entry name" value="SIRT5_Af1_CobB"/>
    <property type="match status" value="1"/>
</dbReference>
<gene>
    <name evidence="3" type="primary">cobB</name>
    <name evidence="6" type="ORF">C7443_104229</name>
</gene>
<feature type="binding site" evidence="3">
    <location>
        <position position="235"/>
    </location>
    <ligand>
        <name>NAD(+)</name>
        <dbReference type="ChEBI" id="CHEBI:57540"/>
    </ligand>
</feature>
<comment type="catalytic activity">
    <reaction evidence="3">
        <text>N(6)-succinyl-L-lysyl-[protein] + NAD(+) + H2O = 2''-O-succinyl-ADP-D-ribose + nicotinamide + L-lysyl-[protein]</text>
        <dbReference type="Rhea" id="RHEA:47668"/>
        <dbReference type="Rhea" id="RHEA-COMP:9752"/>
        <dbReference type="Rhea" id="RHEA-COMP:11877"/>
        <dbReference type="ChEBI" id="CHEBI:15377"/>
        <dbReference type="ChEBI" id="CHEBI:17154"/>
        <dbReference type="ChEBI" id="CHEBI:29969"/>
        <dbReference type="ChEBI" id="CHEBI:57540"/>
        <dbReference type="ChEBI" id="CHEBI:87830"/>
        <dbReference type="ChEBI" id="CHEBI:87832"/>
    </reaction>
</comment>
<evidence type="ECO:0000313" key="7">
    <source>
        <dbReference type="Proteomes" id="UP000246569"/>
    </source>
</evidence>
<dbReference type="Gene3D" id="3.30.1600.10">
    <property type="entry name" value="SIR2/SIRT2 'Small Domain"/>
    <property type="match status" value="1"/>
</dbReference>
<comment type="function">
    <text evidence="3">NAD-dependent lysine deacetylase and desuccinylase that specifically removes acetyl and succinyl groups on target proteins. Modulates the activities of several proteins which are inactive in their acylated form.</text>
</comment>
<comment type="domain">
    <text evidence="3">2 residues (Tyr-70 and Arg-73) present in a large hydrophobic pocket are probably involved in substrate specificity. They are important for desuccinylation activity, but dispensable for deacetylation activity.</text>
</comment>
<comment type="similarity">
    <text evidence="3">Belongs to the sirtuin family. Class III subfamily.</text>
</comment>
<evidence type="ECO:0000256" key="1">
    <source>
        <dbReference type="ARBA" id="ARBA00022679"/>
    </source>
</evidence>
<dbReference type="GO" id="GO:0036054">
    <property type="term" value="F:protein-malonyllysine demalonylase activity"/>
    <property type="evidence" value="ECO:0007669"/>
    <property type="project" value="InterPro"/>
</dbReference>
<feature type="binding site" evidence="3">
    <location>
        <begin position="217"/>
        <end position="219"/>
    </location>
    <ligand>
        <name>NAD(+)</name>
        <dbReference type="ChEBI" id="CHEBI:57540"/>
    </ligand>
</feature>
<evidence type="ECO:0000256" key="3">
    <source>
        <dbReference type="HAMAP-Rule" id="MF_01121"/>
    </source>
</evidence>
<dbReference type="SUPFAM" id="SSF52467">
    <property type="entry name" value="DHS-like NAD/FAD-binding domain"/>
    <property type="match status" value="1"/>
</dbReference>
<comment type="cofactor">
    <cofactor evidence="3">
        <name>Zn(2+)</name>
        <dbReference type="ChEBI" id="CHEBI:29105"/>
    </cofactor>
    <text evidence="3">Binds 1 zinc ion per subunit.</text>
</comment>
<protein>
    <recommendedName>
        <fullName evidence="3">NAD-dependent protein deacylase</fullName>
        <ecNumber evidence="3">2.3.1.286</ecNumber>
    </recommendedName>
    <alternativeName>
        <fullName evidence="3">Regulatory protein SIR2 homolog</fullName>
    </alternativeName>
</protein>
<dbReference type="GO" id="GO:0017136">
    <property type="term" value="F:histone deacetylase activity, NAD-dependent"/>
    <property type="evidence" value="ECO:0007669"/>
    <property type="project" value="TreeGrafter"/>
</dbReference>
<dbReference type="GO" id="GO:0036055">
    <property type="term" value="F:protein-succinyllysine desuccinylase activity"/>
    <property type="evidence" value="ECO:0007669"/>
    <property type="project" value="UniProtKB-UniRule"/>
</dbReference>
<evidence type="ECO:0000259" key="5">
    <source>
        <dbReference type="PROSITE" id="PS50305"/>
    </source>
</evidence>
<dbReference type="NCBIfam" id="NF001753">
    <property type="entry name" value="PRK00481.1-3"/>
    <property type="match status" value="1"/>
</dbReference>
<dbReference type="InterPro" id="IPR026590">
    <property type="entry name" value="Ssirtuin_cat_dom"/>
</dbReference>
<dbReference type="EC" id="2.3.1.286" evidence="3"/>
<keyword evidence="3" id="KW-0479">Metal-binding</keyword>